<dbReference type="AlphaFoldDB" id="A0A7Y3RAI0"/>
<evidence type="ECO:0000313" key="4">
    <source>
        <dbReference type="EMBL" id="NNT72944.1"/>
    </source>
</evidence>
<keyword evidence="1 2" id="KW-0732">Signal</keyword>
<evidence type="ECO:0000256" key="2">
    <source>
        <dbReference type="SAM" id="SignalP"/>
    </source>
</evidence>
<dbReference type="EMBL" id="JABEVX010000009">
    <property type="protein sequence ID" value="NNT72944.1"/>
    <property type="molecule type" value="Genomic_DNA"/>
</dbReference>
<dbReference type="NCBIfam" id="TIGR04183">
    <property type="entry name" value="Por_Secre_tail"/>
    <property type="match status" value="1"/>
</dbReference>
<dbReference type="Pfam" id="PF18962">
    <property type="entry name" value="Por_Secre_tail"/>
    <property type="match status" value="1"/>
</dbReference>
<proteinExistence type="predicted"/>
<feature type="domain" description="Secretion system C-terminal sorting" evidence="3">
    <location>
        <begin position="818"/>
        <end position="884"/>
    </location>
</feature>
<sequence>MKKHYLMLFALFSLWQINAQVLNQNAGWPNPAWTVTGTYSAAVGALESNPTSTANFAFDDDDAGNPSADNIAAESPVIDLTPAFTAGETLLKVDVQYGYRYLAPDVLRFEYWNADTAAWVAWGGNIPGNNTTVTDLFCSIPKTAYTTSILNIASFTPTQLSGFKYRIAYDDNPDGGSWNWGFCFNSPVLQSIPPPCLTGFNFPSGVFTPSTCDGLTPNQVSDVSYAGDYFTVAVTNGQTYKFTSSVPTDYFTISTDNGASAAAFGTQPLTWVSTVTGNIRVHINTNPACGTEDADRTTNVICGVLCLTGNLYPTETLTADTCDGTTVNVPIDDAWAGEYSNVEVFSANTYTFSTSIATDYLTITSADGLTAFAVGTGSVVYTPTANGTVRFYIHTDAACGTSTTARERRIVCTTAAVLPGCATAPVPADGSTTVPAFATFDLSWTAPTTGDPATSYDVYTGTAVDNLVFGGNFTTTTIPNVGPVGEYSFTIYWQVIARNAAGEAIGCSIWSFTTEAQPTDTVDYANLQWPPTASIVQGGNTTVYGRVYEPGLTDTTSGQAPGVLAWVGISPVGDNSNPNTWTTWIPATFNVEAGNDDEYQAVIGTALAPGTYYYATRFTLNGGPFVYGGINASPPNNGNFWDGATFGSGVLTVTPAPAPANDECSGAIALTAGGVFGDYDIDSSNIASTLSTQTPNPSCGNFNFTTSGKDVWYSVVVPASGTLTIETSTTAVGGAGMDTVIQVYSGDCNALVAVNCDDDGSPETAFGLTRLALTGQTPGATLLIRLFGYNGTTGSYSISAYDASLSGATFDNASFSYYPNPVKNVLNLSYSQAISNVEVYNLLGQKMIANTIGANQGQVDMSNLASGTYIVKVTADNQIKTIKVIKE</sequence>
<dbReference type="Gene3D" id="2.60.120.380">
    <property type="match status" value="1"/>
</dbReference>
<feature type="chain" id="PRO_5031163365" evidence="2">
    <location>
        <begin position="20"/>
        <end position="887"/>
    </location>
</feature>
<dbReference type="InterPro" id="IPR026444">
    <property type="entry name" value="Secre_tail"/>
</dbReference>
<feature type="signal peptide" evidence="2">
    <location>
        <begin position="1"/>
        <end position="19"/>
    </location>
</feature>
<accession>A0A7Y3RAI0</accession>
<gene>
    <name evidence="4" type="ORF">HKT18_12010</name>
</gene>
<keyword evidence="5" id="KW-1185">Reference proteome</keyword>
<dbReference type="RefSeq" id="WP_171223110.1">
    <property type="nucleotide sequence ID" value="NZ_CP121446.1"/>
</dbReference>
<evidence type="ECO:0000256" key="1">
    <source>
        <dbReference type="ARBA" id="ARBA00022729"/>
    </source>
</evidence>
<evidence type="ECO:0000259" key="3">
    <source>
        <dbReference type="Pfam" id="PF18962"/>
    </source>
</evidence>
<protein>
    <submittedName>
        <fullName evidence="4">T9SS type A sorting domain-containing protein</fullName>
    </submittedName>
</protein>
<dbReference type="Gene3D" id="2.60.40.10">
    <property type="entry name" value="Immunoglobulins"/>
    <property type="match status" value="1"/>
</dbReference>
<reference evidence="4 5" key="1">
    <citation type="submission" date="2020-05" db="EMBL/GenBank/DDBJ databases">
        <title>Draft genome of Flavobacterium sp. IMCC34852.</title>
        <authorList>
            <person name="Song J."/>
            <person name="Cho J.-C."/>
        </authorList>
    </citation>
    <scope>NUCLEOTIDE SEQUENCE [LARGE SCALE GENOMIC DNA]</scope>
    <source>
        <strain evidence="4 5">IMCC34852</strain>
    </source>
</reference>
<organism evidence="4 5">
    <name type="scientific">Flavobacterium rivulicola</name>
    <dbReference type="NCBI Taxonomy" id="2732161"/>
    <lineage>
        <taxon>Bacteria</taxon>
        <taxon>Pseudomonadati</taxon>
        <taxon>Bacteroidota</taxon>
        <taxon>Flavobacteriia</taxon>
        <taxon>Flavobacteriales</taxon>
        <taxon>Flavobacteriaceae</taxon>
        <taxon>Flavobacterium</taxon>
    </lineage>
</organism>
<comment type="caution">
    <text evidence="4">The sequence shown here is derived from an EMBL/GenBank/DDBJ whole genome shotgun (WGS) entry which is preliminary data.</text>
</comment>
<evidence type="ECO:0000313" key="5">
    <source>
        <dbReference type="Proteomes" id="UP000536509"/>
    </source>
</evidence>
<dbReference type="Proteomes" id="UP000536509">
    <property type="component" value="Unassembled WGS sequence"/>
</dbReference>
<dbReference type="InterPro" id="IPR013783">
    <property type="entry name" value="Ig-like_fold"/>
</dbReference>
<name>A0A7Y3RAI0_9FLAO</name>